<dbReference type="InterPro" id="IPR003661">
    <property type="entry name" value="HisK_dim/P_dom"/>
</dbReference>
<evidence type="ECO:0000259" key="15">
    <source>
        <dbReference type="PROSITE" id="PS50885"/>
    </source>
</evidence>
<keyword evidence="5" id="KW-0808">Transferase</keyword>
<evidence type="ECO:0000256" key="1">
    <source>
        <dbReference type="ARBA" id="ARBA00000085"/>
    </source>
</evidence>
<dbReference type="PANTHER" id="PTHR45436:SF14">
    <property type="entry name" value="SENSOR PROTEIN QSEC"/>
    <property type="match status" value="1"/>
</dbReference>
<evidence type="ECO:0000313" key="16">
    <source>
        <dbReference type="EMBL" id="MBB1485699.1"/>
    </source>
</evidence>
<evidence type="ECO:0000256" key="8">
    <source>
        <dbReference type="ARBA" id="ARBA00022777"/>
    </source>
</evidence>
<keyword evidence="8 16" id="KW-0418">Kinase</keyword>
<comment type="subcellular location">
    <subcellularLocation>
        <location evidence="2">Membrane</location>
        <topology evidence="2">Multi-pass membrane protein</topology>
    </subcellularLocation>
</comment>
<dbReference type="AlphaFoldDB" id="A0A839IMG2"/>
<dbReference type="Gene3D" id="3.30.565.10">
    <property type="entry name" value="Histidine kinase-like ATPase, C-terminal domain"/>
    <property type="match status" value="1"/>
</dbReference>
<keyword evidence="12 13" id="KW-0472">Membrane</keyword>
<evidence type="ECO:0000256" key="9">
    <source>
        <dbReference type="ARBA" id="ARBA00022840"/>
    </source>
</evidence>
<evidence type="ECO:0000256" key="6">
    <source>
        <dbReference type="ARBA" id="ARBA00022692"/>
    </source>
</evidence>
<dbReference type="InterPro" id="IPR003660">
    <property type="entry name" value="HAMP_dom"/>
</dbReference>
<dbReference type="RefSeq" id="WP_182807483.1">
    <property type="nucleotide sequence ID" value="NZ_JACJFM010000003.1"/>
</dbReference>
<evidence type="ECO:0000256" key="5">
    <source>
        <dbReference type="ARBA" id="ARBA00022679"/>
    </source>
</evidence>
<keyword evidence="11" id="KW-0902">Two-component regulatory system</keyword>
<evidence type="ECO:0000256" key="3">
    <source>
        <dbReference type="ARBA" id="ARBA00012438"/>
    </source>
</evidence>
<proteinExistence type="predicted"/>
<evidence type="ECO:0000256" key="7">
    <source>
        <dbReference type="ARBA" id="ARBA00022741"/>
    </source>
</evidence>
<feature type="transmembrane region" description="Helical" evidence="13">
    <location>
        <begin position="36"/>
        <end position="56"/>
    </location>
</feature>
<evidence type="ECO:0000313" key="17">
    <source>
        <dbReference type="Proteomes" id="UP000565262"/>
    </source>
</evidence>
<dbReference type="InterPro" id="IPR050428">
    <property type="entry name" value="TCS_sensor_his_kinase"/>
</dbReference>
<evidence type="ECO:0000256" key="13">
    <source>
        <dbReference type="SAM" id="Phobius"/>
    </source>
</evidence>
<dbReference type="GO" id="GO:0005886">
    <property type="term" value="C:plasma membrane"/>
    <property type="evidence" value="ECO:0007669"/>
    <property type="project" value="TreeGrafter"/>
</dbReference>
<dbReference type="InterPro" id="IPR036097">
    <property type="entry name" value="HisK_dim/P_sf"/>
</dbReference>
<sequence>MLRTCLCFSRSLISRVTPSMPAWLSRRLPQSIRRRTLLVVLLLLTFFSLLISIISFKDASHETEELFDARLAQQARILQALTLGIDAADLPEQKKQALQTSISHALIQNQEKAHKYENKVAYQVWRREELLFQSDSAPAGQLSTRQKGFDQREHLRYQWRTFTLSDYQSGIRVIVAEREDVRGELVDKIVAQTLAPDLISLPLMGILMWWAIGWGLSPLQHLAQLIRNRDPGNLEAIELRPLPDELAPVQYSLNSLLEQIRSMMAREQRLIADAAHELRTPLAVLKIHAQNAMQAETSDDRNQALEQMVNGVDRSARIVSQLLTLARLEHQQGDEAFISTQLIQESRQQLAQLMPLAWDKSVEVSLEADETLNWETYLEKGCLEIILQNLVSNSVKFSSEGSDIQVEWQQSDDGFSLIVRDKGPGVPDEVLNRMTERFFRSGHGAGAGLGLSIVQRIVERHGGSMRLSHASPGLRVCLVFPRTGLVDTGANSEFFS</sequence>
<evidence type="ECO:0000256" key="12">
    <source>
        <dbReference type="ARBA" id="ARBA00023136"/>
    </source>
</evidence>
<dbReference type="Proteomes" id="UP000565262">
    <property type="component" value="Unassembled WGS sequence"/>
</dbReference>
<dbReference type="EC" id="2.7.13.3" evidence="3"/>
<dbReference type="InterPro" id="IPR036890">
    <property type="entry name" value="HATPase_C_sf"/>
</dbReference>
<organism evidence="16 17">
    <name type="scientific">Oceanospirillum sediminis</name>
    <dbReference type="NCBI Taxonomy" id="2760088"/>
    <lineage>
        <taxon>Bacteria</taxon>
        <taxon>Pseudomonadati</taxon>
        <taxon>Pseudomonadota</taxon>
        <taxon>Gammaproteobacteria</taxon>
        <taxon>Oceanospirillales</taxon>
        <taxon>Oceanospirillaceae</taxon>
        <taxon>Oceanospirillum</taxon>
    </lineage>
</organism>
<evidence type="ECO:0000256" key="4">
    <source>
        <dbReference type="ARBA" id="ARBA00022553"/>
    </source>
</evidence>
<dbReference type="InterPro" id="IPR003594">
    <property type="entry name" value="HATPase_dom"/>
</dbReference>
<keyword evidence="9" id="KW-0067">ATP-binding</keyword>
<dbReference type="GO" id="GO:0005524">
    <property type="term" value="F:ATP binding"/>
    <property type="evidence" value="ECO:0007669"/>
    <property type="project" value="UniProtKB-KW"/>
</dbReference>
<dbReference type="Pfam" id="PF00512">
    <property type="entry name" value="HisKA"/>
    <property type="match status" value="1"/>
</dbReference>
<dbReference type="PROSITE" id="PS50109">
    <property type="entry name" value="HIS_KIN"/>
    <property type="match status" value="1"/>
</dbReference>
<feature type="domain" description="Histidine kinase" evidence="14">
    <location>
        <begin position="273"/>
        <end position="484"/>
    </location>
</feature>
<keyword evidence="6 13" id="KW-0812">Transmembrane</keyword>
<dbReference type="Gene3D" id="1.10.287.130">
    <property type="match status" value="1"/>
</dbReference>
<dbReference type="Pfam" id="PF02518">
    <property type="entry name" value="HATPase_c"/>
    <property type="match status" value="1"/>
</dbReference>
<dbReference type="SUPFAM" id="SSF47384">
    <property type="entry name" value="Homodimeric domain of signal transducing histidine kinase"/>
    <property type="match status" value="1"/>
</dbReference>
<dbReference type="CDD" id="cd00075">
    <property type="entry name" value="HATPase"/>
    <property type="match status" value="1"/>
</dbReference>
<dbReference type="GO" id="GO:0000155">
    <property type="term" value="F:phosphorelay sensor kinase activity"/>
    <property type="evidence" value="ECO:0007669"/>
    <property type="project" value="InterPro"/>
</dbReference>
<gene>
    <name evidence="16" type="ORF">H4O21_03630</name>
</gene>
<keyword evidence="7" id="KW-0547">Nucleotide-binding</keyword>
<dbReference type="EMBL" id="JACJFM010000003">
    <property type="protein sequence ID" value="MBB1485699.1"/>
    <property type="molecule type" value="Genomic_DNA"/>
</dbReference>
<feature type="domain" description="HAMP" evidence="15">
    <location>
        <begin position="213"/>
        <end position="265"/>
    </location>
</feature>
<accession>A0A839IMG2</accession>
<evidence type="ECO:0000256" key="10">
    <source>
        <dbReference type="ARBA" id="ARBA00022989"/>
    </source>
</evidence>
<dbReference type="SUPFAM" id="SSF55874">
    <property type="entry name" value="ATPase domain of HSP90 chaperone/DNA topoisomerase II/histidine kinase"/>
    <property type="match status" value="1"/>
</dbReference>
<dbReference type="PRINTS" id="PR00344">
    <property type="entry name" value="BCTRLSENSOR"/>
</dbReference>
<keyword evidence="17" id="KW-1185">Reference proteome</keyword>
<dbReference type="SMART" id="SM00388">
    <property type="entry name" value="HisKA"/>
    <property type="match status" value="1"/>
</dbReference>
<protein>
    <recommendedName>
        <fullName evidence="3">histidine kinase</fullName>
        <ecNumber evidence="3">2.7.13.3</ecNumber>
    </recommendedName>
</protein>
<evidence type="ECO:0000259" key="14">
    <source>
        <dbReference type="PROSITE" id="PS50109"/>
    </source>
</evidence>
<dbReference type="InterPro" id="IPR004358">
    <property type="entry name" value="Sig_transdc_His_kin-like_C"/>
</dbReference>
<keyword evidence="4" id="KW-0597">Phosphoprotein</keyword>
<comment type="catalytic activity">
    <reaction evidence="1">
        <text>ATP + protein L-histidine = ADP + protein N-phospho-L-histidine.</text>
        <dbReference type="EC" id="2.7.13.3"/>
    </reaction>
</comment>
<comment type="caution">
    <text evidence="16">The sequence shown here is derived from an EMBL/GenBank/DDBJ whole genome shotgun (WGS) entry which is preliminary data.</text>
</comment>
<dbReference type="PANTHER" id="PTHR45436">
    <property type="entry name" value="SENSOR HISTIDINE KINASE YKOH"/>
    <property type="match status" value="1"/>
</dbReference>
<name>A0A839IMG2_9GAMM</name>
<dbReference type="SMART" id="SM00387">
    <property type="entry name" value="HATPase_c"/>
    <property type="match status" value="1"/>
</dbReference>
<keyword evidence="10 13" id="KW-1133">Transmembrane helix</keyword>
<evidence type="ECO:0000256" key="2">
    <source>
        <dbReference type="ARBA" id="ARBA00004141"/>
    </source>
</evidence>
<evidence type="ECO:0000256" key="11">
    <source>
        <dbReference type="ARBA" id="ARBA00023012"/>
    </source>
</evidence>
<reference evidence="16 17" key="1">
    <citation type="submission" date="2020-08" db="EMBL/GenBank/DDBJ databases">
        <title>Oceanospirillum sp. nov. isolated from marine sediment.</title>
        <authorList>
            <person name="Ji X."/>
        </authorList>
    </citation>
    <scope>NUCLEOTIDE SEQUENCE [LARGE SCALE GENOMIC DNA]</scope>
    <source>
        <strain evidence="16 17">D5</strain>
    </source>
</reference>
<dbReference type="PROSITE" id="PS50885">
    <property type="entry name" value="HAMP"/>
    <property type="match status" value="1"/>
</dbReference>
<dbReference type="InterPro" id="IPR005467">
    <property type="entry name" value="His_kinase_dom"/>
</dbReference>
<dbReference type="CDD" id="cd00082">
    <property type="entry name" value="HisKA"/>
    <property type="match status" value="1"/>
</dbReference>